<evidence type="ECO:0000313" key="1">
    <source>
        <dbReference type="EMBL" id="KAJ3508778.1"/>
    </source>
</evidence>
<protein>
    <submittedName>
        <fullName evidence="1">Uncharacterized protein</fullName>
    </submittedName>
</protein>
<accession>A0A9W8K731</accession>
<comment type="caution">
    <text evidence="1">The sequence shown here is derived from an EMBL/GenBank/DDBJ whole genome shotgun (WGS) entry which is preliminary data.</text>
</comment>
<sequence length="171" mass="19203">MWPARRSQGSSELVFSPLLVCRVSDQRLIDDLEAQYQTEGAACHLTPNSCGSATKAQHRVRKRFQTRPIGFAHFAYRAIENGANFLAEGFVLTIAARPSINKTRRSSQNQSHGHDSVDDSLKDLGERIAALTIRVGELVKVWERGRDGERERNDELSWILKCVVEIGLRGE</sequence>
<name>A0A9W8K731_9AGAR</name>
<dbReference type="EMBL" id="JANKHO010000532">
    <property type="protein sequence ID" value="KAJ3508778.1"/>
    <property type="molecule type" value="Genomic_DNA"/>
</dbReference>
<organism evidence="1 2">
    <name type="scientific">Agrocybe chaxingu</name>
    <dbReference type="NCBI Taxonomy" id="84603"/>
    <lineage>
        <taxon>Eukaryota</taxon>
        <taxon>Fungi</taxon>
        <taxon>Dikarya</taxon>
        <taxon>Basidiomycota</taxon>
        <taxon>Agaricomycotina</taxon>
        <taxon>Agaricomycetes</taxon>
        <taxon>Agaricomycetidae</taxon>
        <taxon>Agaricales</taxon>
        <taxon>Agaricineae</taxon>
        <taxon>Strophariaceae</taxon>
        <taxon>Agrocybe</taxon>
    </lineage>
</organism>
<dbReference type="OrthoDB" id="2129069at2759"/>
<dbReference type="AlphaFoldDB" id="A0A9W8K731"/>
<keyword evidence="2" id="KW-1185">Reference proteome</keyword>
<reference evidence="1" key="1">
    <citation type="submission" date="2022-07" db="EMBL/GenBank/DDBJ databases">
        <title>Genome Sequence of Agrocybe chaxingu.</title>
        <authorList>
            <person name="Buettner E."/>
        </authorList>
    </citation>
    <scope>NUCLEOTIDE SEQUENCE</scope>
    <source>
        <strain evidence="1">MP-N11</strain>
    </source>
</reference>
<proteinExistence type="predicted"/>
<dbReference type="InterPro" id="IPR010754">
    <property type="entry name" value="OPA3-like"/>
</dbReference>
<evidence type="ECO:0000313" key="2">
    <source>
        <dbReference type="Proteomes" id="UP001148786"/>
    </source>
</evidence>
<dbReference type="Pfam" id="PF07047">
    <property type="entry name" value="OPA3"/>
    <property type="match status" value="1"/>
</dbReference>
<gene>
    <name evidence="1" type="ORF">NLJ89_g5566</name>
</gene>
<dbReference type="Proteomes" id="UP001148786">
    <property type="component" value="Unassembled WGS sequence"/>
</dbReference>